<dbReference type="Proteomes" id="UP000828390">
    <property type="component" value="Unassembled WGS sequence"/>
</dbReference>
<dbReference type="GO" id="GO:0004672">
    <property type="term" value="F:protein kinase activity"/>
    <property type="evidence" value="ECO:0007669"/>
    <property type="project" value="InterPro"/>
</dbReference>
<reference evidence="4" key="1">
    <citation type="journal article" date="2019" name="bioRxiv">
        <title>The Genome of the Zebra Mussel, Dreissena polymorpha: A Resource for Invasive Species Research.</title>
        <authorList>
            <person name="McCartney M.A."/>
            <person name="Auch B."/>
            <person name="Kono T."/>
            <person name="Mallez S."/>
            <person name="Zhang Y."/>
            <person name="Obille A."/>
            <person name="Becker A."/>
            <person name="Abrahante J.E."/>
            <person name="Garbe J."/>
            <person name="Badalamenti J.P."/>
            <person name="Herman A."/>
            <person name="Mangelson H."/>
            <person name="Liachko I."/>
            <person name="Sullivan S."/>
            <person name="Sone E.D."/>
            <person name="Koren S."/>
            <person name="Silverstein K.A.T."/>
            <person name="Beckman K.B."/>
            <person name="Gohl D.M."/>
        </authorList>
    </citation>
    <scope>NUCLEOTIDE SEQUENCE</scope>
    <source>
        <strain evidence="4">Duluth1</strain>
        <tissue evidence="4">Whole animal</tissue>
    </source>
</reference>
<keyword evidence="5" id="KW-1185">Reference proteome</keyword>
<dbReference type="InterPro" id="IPR001245">
    <property type="entry name" value="Ser-Thr/Tyr_kinase_cat_dom"/>
</dbReference>
<proteinExistence type="predicted"/>
<evidence type="ECO:0000313" key="5">
    <source>
        <dbReference type="Proteomes" id="UP000828390"/>
    </source>
</evidence>
<dbReference type="InterPro" id="IPR050198">
    <property type="entry name" value="Non-receptor_tyrosine_kinases"/>
</dbReference>
<dbReference type="Pfam" id="PF07714">
    <property type="entry name" value="PK_Tyr_Ser-Thr"/>
    <property type="match status" value="1"/>
</dbReference>
<sequence>MKNKEVLSFVDKGYRMPLPTDGPIPCPEVYYEHMLKCWDRSPEERPTFAYLQDFFTNYMSYAERRYETID</sequence>
<dbReference type="Gene3D" id="1.10.510.10">
    <property type="entry name" value="Transferase(Phosphotransferase) domain 1"/>
    <property type="match status" value="1"/>
</dbReference>
<reference evidence="4" key="2">
    <citation type="submission" date="2020-11" db="EMBL/GenBank/DDBJ databases">
        <authorList>
            <person name="McCartney M.A."/>
            <person name="Auch B."/>
            <person name="Kono T."/>
            <person name="Mallez S."/>
            <person name="Becker A."/>
            <person name="Gohl D.M."/>
            <person name="Silverstein K.A.T."/>
            <person name="Koren S."/>
            <person name="Bechman K.B."/>
            <person name="Herman A."/>
            <person name="Abrahante J.E."/>
            <person name="Garbe J."/>
        </authorList>
    </citation>
    <scope>NUCLEOTIDE SEQUENCE</scope>
    <source>
        <strain evidence="4">Duluth1</strain>
        <tissue evidence="4">Whole animal</tissue>
    </source>
</reference>
<name>A0A9D4HU63_DREPO</name>
<evidence type="ECO:0000313" key="4">
    <source>
        <dbReference type="EMBL" id="KAH3731035.1"/>
    </source>
</evidence>
<dbReference type="SUPFAM" id="SSF56112">
    <property type="entry name" value="Protein kinase-like (PK-like)"/>
    <property type="match status" value="1"/>
</dbReference>
<evidence type="ECO:0000256" key="2">
    <source>
        <dbReference type="ARBA" id="ARBA00022840"/>
    </source>
</evidence>
<keyword evidence="1" id="KW-0547">Nucleotide-binding</keyword>
<dbReference type="EMBL" id="JAIWYP010000012">
    <property type="protein sequence ID" value="KAH3731035.1"/>
    <property type="molecule type" value="Genomic_DNA"/>
</dbReference>
<feature type="domain" description="Serine-threonine/tyrosine-protein kinase catalytic" evidence="3">
    <location>
        <begin position="1"/>
        <end position="53"/>
    </location>
</feature>
<evidence type="ECO:0000256" key="1">
    <source>
        <dbReference type="ARBA" id="ARBA00022741"/>
    </source>
</evidence>
<dbReference type="InterPro" id="IPR011009">
    <property type="entry name" value="Kinase-like_dom_sf"/>
</dbReference>
<protein>
    <recommendedName>
        <fullName evidence="3">Serine-threonine/tyrosine-protein kinase catalytic domain-containing protein</fullName>
    </recommendedName>
</protein>
<accession>A0A9D4HU63</accession>
<dbReference type="GO" id="GO:0005524">
    <property type="term" value="F:ATP binding"/>
    <property type="evidence" value="ECO:0007669"/>
    <property type="project" value="UniProtKB-KW"/>
</dbReference>
<keyword evidence="2" id="KW-0067">ATP-binding</keyword>
<gene>
    <name evidence="4" type="ORF">DPMN_057040</name>
</gene>
<evidence type="ECO:0000259" key="3">
    <source>
        <dbReference type="Pfam" id="PF07714"/>
    </source>
</evidence>
<dbReference type="AlphaFoldDB" id="A0A9D4HU63"/>
<dbReference type="PANTHER" id="PTHR24418">
    <property type="entry name" value="TYROSINE-PROTEIN KINASE"/>
    <property type="match status" value="1"/>
</dbReference>
<comment type="caution">
    <text evidence="4">The sequence shown here is derived from an EMBL/GenBank/DDBJ whole genome shotgun (WGS) entry which is preliminary data.</text>
</comment>
<organism evidence="4 5">
    <name type="scientific">Dreissena polymorpha</name>
    <name type="common">Zebra mussel</name>
    <name type="synonym">Mytilus polymorpha</name>
    <dbReference type="NCBI Taxonomy" id="45954"/>
    <lineage>
        <taxon>Eukaryota</taxon>
        <taxon>Metazoa</taxon>
        <taxon>Spiralia</taxon>
        <taxon>Lophotrochozoa</taxon>
        <taxon>Mollusca</taxon>
        <taxon>Bivalvia</taxon>
        <taxon>Autobranchia</taxon>
        <taxon>Heteroconchia</taxon>
        <taxon>Euheterodonta</taxon>
        <taxon>Imparidentia</taxon>
        <taxon>Neoheterodontei</taxon>
        <taxon>Myida</taxon>
        <taxon>Dreissenoidea</taxon>
        <taxon>Dreissenidae</taxon>
        <taxon>Dreissena</taxon>
    </lineage>
</organism>